<evidence type="ECO:0000313" key="1">
    <source>
        <dbReference type="EMBL" id="CAC5425175.1"/>
    </source>
</evidence>
<dbReference type="EMBL" id="CACVKT020010197">
    <property type="protein sequence ID" value="CAC5425175.1"/>
    <property type="molecule type" value="Genomic_DNA"/>
</dbReference>
<proteinExistence type="predicted"/>
<gene>
    <name evidence="1" type="ORF">MCOR_57020</name>
</gene>
<evidence type="ECO:0000313" key="2">
    <source>
        <dbReference type="Proteomes" id="UP000507470"/>
    </source>
</evidence>
<name>A0A6J8F061_MYTCO</name>
<accession>A0A6J8F061</accession>
<protein>
    <submittedName>
        <fullName evidence="1">Uncharacterized protein</fullName>
    </submittedName>
</protein>
<organism evidence="1 2">
    <name type="scientific">Mytilus coruscus</name>
    <name type="common">Sea mussel</name>
    <dbReference type="NCBI Taxonomy" id="42192"/>
    <lineage>
        <taxon>Eukaryota</taxon>
        <taxon>Metazoa</taxon>
        <taxon>Spiralia</taxon>
        <taxon>Lophotrochozoa</taxon>
        <taxon>Mollusca</taxon>
        <taxon>Bivalvia</taxon>
        <taxon>Autobranchia</taxon>
        <taxon>Pteriomorphia</taxon>
        <taxon>Mytilida</taxon>
        <taxon>Mytiloidea</taxon>
        <taxon>Mytilidae</taxon>
        <taxon>Mytilinae</taxon>
        <taxon>Mytilus</taxon>
    </lineage>
</organism>
<sequence length="276" mass="32205">MHIDKKKHGLKCKTCDPIIGNTLTTSSNASCYSTDILKSALDYGFSYCDSDHDFFVYKVSPSTEKFSHRLYINKKTFDWQIYINDINVTYFEAFKDIGETLNNETVYNVLSHLNICKGNTDFSDVCRIKSKETPAIFLSRDGQCVTAYEETNFYTFPTVRHSRCSLLLSHGDTCDVCSLYKRELQAMNKKHKVENDSEMYHPRTKNSCLTTEQTRHKYTTMYQEKYKLKRKLESLESRVYGRLEIEGEEISERISKSLLQITKDCVFWKITITTEE</sequence>
<reference evidence="1 2" key="1">
    <citation type="submission" date="2020-06" db="EMBL/GenBank/DDBJ databases">
        <authorList>
            <person name="Li R."/>
            <person name="Bekaert M."/>
        </authorList>
    </citation>
    <scope>NUCLEOTIDE SEQUENCE [LARGE SCALE GENOMIC DNA]</scope>
    <source>
        <strain evidence="2">wild</strain>
    </source>
</reference>
<dbReference type="Proteomes" id="UP000507470">
    <property type="component" value="Unassembled WGS sequence"/>
</dbReference>
<dbReference type="AlphaFoldDB" id="A0A6J8F061"/>
<keyword evidence="2" id="KW-1185">Reference proteome</keyword>